<keyword evidence="2" id="KW-0472">Membrane</keyword>
<organism evidence="3 4">
    <name type="scientific">Eimeria mitis</name>
    <dbReference type="NCBI Taxonomy" id="44415"/>
    <lineage>
        <taxon>Eukaryota</taxon>
        <taxon>Sar</taxon>
        <taxon>Alveolata</taxon>
        <taxon>Apicomplexa</taxon>
        <taxon>Conoidasida</taxon>
        <taxon>Coccidia</taxon>
        <taxon>Eucoccidiorida</taxon>
        <taxon>Eimeriorina</taxon>
        <taxon>Eimeriidae</taxon>
        <taxon>Eimeria</taxon>
    </lineage>
</organism>
<evidence type="ECO:0000256" key="2">
    <source>
        <dbReference type="SAM" id="Phobius"/>
    </source>
</evidence>
<reference evidence="3" key="2">
    <citation type="submission" date="2013-10" db="EMBL/GenBank/DDBJ databases">
        <authorList>
            <person name="Aslett M."/>
        </authorList>
    </citation>
    <scope>NUCLEOTIDE SEQUENCE [LARGE SCALE GENOMIC DNA]</scope>
    <source>
        <strain evidence="3">Houghton</strain>
    </source>
</reference>
<dbReference type="AlphaFoldDB" id="U6JZN3"/>
<protein>
    <submittedName>
        <fullName evidence="3">Uncharacterized protein</fullName>
    </submittedName>
</protein>
<evidence type="ECO:0000313" key="4">
    <source>
        <dbReference type="Proteomes" id="UP000030744"/>
    </source>
</evidence>
<dbReference type="Proteomes" id="UP000030744">
    <property type="component" value="Unassembled WGS sequence"/>
</dbReference>
<keyword evidence="2" id="KW-1133">Transmembrane helix</keyword>
<evidence type="ECO:0000313" key="3">
    <source>
        <dbReference type="EMBL" id="CDJ30211.1"/>
    </source>
</evidence>
<gene>
    <name evidence="3" type="ORF">EMH_0005810</name>
</gene>
<dbReference type="RefSeq" id="XP_013352778.1">
    <property type="nucleotide sequence ID" value="XM_013497324.1"/>
</dbReference>
<dbReference type="VEuPathDB" id="ToxoDB:EMH_0005810"/>
<evidence type="ECO:0000256" key="1">
    <source>
        <dbReference type="SAM" id="MobiDB-lite"/>
    </source>
</evidence>
<feature type="transmembrane region" description="Helical" evidence="2">
    <location>
        <begin position="336"/>
        <end position="358"/>
    </location>
</feature>
<dbReference type="GeneID" id="25375601"/>
<reference evidence="3" key="1">
    <citation type="submission" date="2013-10" db="EMBL/GenBank/DDBJ databases">
        <title>Genomic analysis of the causative agents of coccidiosis in chickens.</title>
        <authorList>
            <person name="Reid A.J."/>
            <person name="Blake D."/>
            <person name="Billington K."/>
            <person name="Browne H."/>
            <person name="Dunn M."/>
            <person name="Hung S."/>
            <person name="Kawahara F."/>
            <person name="Miranda-Saavedra D."/>
            <person name="Mourier T."/>
            <person name="Nagra H."/>
            <person name="Otto T.D."/>
            <person name="Rawlings N."/>
            <person name="Sanchez A."/>
            <person name="Sanders M."/>
            <person name="Subramaniam C."/>
            <person name="Tay Y."/>
            <person name="Dear P."/>
            <person name="Doerig C."/>
            <person name="Gruber A."/>
            <person name="Parkinson J."/>
            <person name="Shirley M."/>
            <person name="Wan K.L."/>
            <person name="Berriman M."/>
            <person name="Tomley F."/>
            <person name="Pain A."/>
        </authorList>
    </citation>
    <scope>NUCLEOTIDE SEQUENCE [LARGE SCALE GENOMIC DNA]</scope>
    <source>
        <strain evidence="3">Houghton</strain>
    </source>
</reference>
<proteinExistence type="predicted"/>
<keyword evidence="2" id="KW-0812">Transmembrane</keyword>
<dbReference type="OrthoDB" id="345299at2759"/>
<feature type="region of interest" description="Disordered" evidence="1">
    <location>
        <begin position="277"/>
        <end position="300"/>
    </location>
</feature>
<keyword evidence="4" id="KW-1185">Reference proteome</keyword>
<accession>U6JZN3</accession>
<feature type="compositionally biased region" description="Low complexity" evidence="1">
    <location>
        <begin position="287"/>
        <end position="297"/>
    </location>
</feature>
<dbReference type="EMBL" id="HG682365">
    <property type="protein sequence ID" value="CDJ30211.1"/>
    <property type="molecule type" value="Genomic_DNA"/>
</dbReference>
<sequence length="479" mass="53973">MQHAGKYYRARLGVGRLSSGITRRWLQANVLVREEHGEYCLLCYAVVIYHHQHYYEAQIFLQEAIERVATAFSVEPHRVVPLQLRPDDREPTRCTIWTFTIRGILSHDILGQMREMFEHSKDAFGEWRFGSRKVHLEPIVTGLPGVLNDVSFQILPTVWQRPGVDAEWEQEAELWIKLRNFKWLEELRSSVSQFERRLLNVRDAVASAMKMKDPRALQVAKYYTTSDGTIIRMTPATPDRKEHIEQLKSFLLAFEEGKLNEKLPELAKDFWPIRNPETGKPQQLPASSSTTSTSTSTPPAYRVVVRRHDHSYDIPKAPLVVEKETTPSKNQFPVTGIAIVVALLVVLLSLLGLCIFCCRRRRKATSKSAKPAGSPAATGSVKAKAGSSACTATTNARQQQAGGAALTSSSKRKGYAGSVLLDLNIPTSASQAEGDNVIADMLRQDTIARERPWKRMLRSWILVSCVGGEEIHWQISLWC</sequence>
<name>U6JZN3_9EIME</name>